<reference evidence="1 2" key="1">
    <citation type="submission" date="2021-02" db="EMBL/GenBank/DDBJ databases">
        <title>Actinophytocola xerophila sp. nov., isolated from soil of cotton cropping field.</title>
        <authorList>
            <person name="Huang R."/>
            <person name="Chen X."/>
            <person name="Ge X."/>
            <person name="Liu W."/>
        </authorList>
    </citation>
    <scope>NUCLEOTIDE SEQUENCE [LARGE SCALE GENOMIC DNA]</scope>
    <source>
        <strain evidence="1 2">S1-96</strain>
    </source>
</reference>
<comment type="caution">
    <text evidence="1">The sequence shown here is derived from an EMBL/GenBank/DDBJ whole genome shotgun (WGS) entry which is preliminary data.</text>
</comment>
<protein>
    <recommendedName>
        <fullName evidence="3">SapB/AmfS family lantipeptide</fullName>
    </recommendedName>
</protein>
<keyword evidence="2" id="KW-1185">Reference proteome</keyword>
<proteinExistence type="predicted"/>
<accession>A0ABT2J224</accession>
<sequence>MQPTMELNELEELVSHLDTRISETEMTSEAQTPSLLLCSFGCGNHSWYWHC</sequence>
<dbReference type="Proteomes" id="UP001156441">
    <property type="component" value="Unassembled WGS sequence"/>
</dbReference>
<evidence type="ECO:0000313" key="2">
    <source>
        <dbReference type="Proteomes" id="UP001156441"/>
    </source>
</evidence>
<dbReference type="RefSeq" id="WP_260189257.1">
    <property type="nucleotide sequence ID" value="NZ_JAFFZE010000004.1"/>
</dbReference>
<dbReference type="EMBL" id="JAFFZE010000004">
    <property type="protein sequence ID" value="MCT2581900.1"/>
    <property type="molecule type" value="Genomic_DNA"/>
</dbReference>
<name>A0ABT2J224_9PSEU</name>
<organism evidence="1 2">
    <name type="scientific">Actinophytocola gossypii</name>
    <dbReference type="NCBI Taxonomy" id="2812003"/>
    <lineage>
        <taxon>Bacteria</taxon>
        <taxon>Bacillati</taxon>
        <taxon>Actinomycetota</taxon>
        <taxon>Actinomycetes</taxon>
        <taxon>Pseudonocardiales</taxon>
        <taxon>Pseudonocardiaceae</taxon>
    </lineage>
</organism>
<gene>
    <name evidence="1" type="ORF">JT362_02040</name>
</gene>
<evidence type="ECO:0008006" key="3">
    <source>
        <dbReference type="Google" id="ProtNLM"/>
    </source>
</evidence>
<evidence type="ECO:0000313" key="1">
    <source>
        <dbReference type="EMBL" id="MCT2581900.1"/>
    </source>
</evidence>